<organism evidence="4 5">
    <name type="scientific">Sordaria macrospora (strain ATCC MYA-333 / DSM 997 / K(L3346) / K-hell)</name>
    <dbReference type="NCBI Taxonomy" id="771870"/>
    <lineage>
        <taxon>Eukaryota</taxon>
        <taxon>Fungi</taxon>
        <taxon>Dikarya</taxon>
        <taxon>Ascomycota</taxon>
        <taxon>Pezizomycotina</taxon>
        <taxon>Sordariomycetes</taxon>
        <taxon>Sordariomycetidae</taxon>
        <taxon>Sordariales</taxon>
        <taxon>Sordariaceae</taxon>
        <taxon>Sordaria</taxon>
    </lineage>
</organism>
<dbReference type="GO" id="GO:0003677">
    <property type="term" value="F:DNA binding"/>
    <property type="evidence" value="ECO:0007669"/>
    <property type="project" value="UniProtKB-KW"/>
</dbReference>
<dbReference type="PANTHER" id="PTHR33217">
    <property type="entry name" value="TRANSPOSASE FOR INSERTION SEQUENCE ELEMENT IS1081"/>
    <property type="match status" value="1"/>
</dbReference>
<keyword evidence="2" id="KW-0238">DNA-binding</keyword>
<sequence>MYVKGVSTRQAEAVLREFGIENLSSSQVSRAAALLDEELEAWRNRPLGEIRYLILDARYEKMRAGGVVRDAAVLSAIGIGPDERRRVLGVSVALSEAEVHWRGFLDDLVARGMRGVEFIVSDDHAGLRAARRAVLGAATWQRCQFHLAANAVHHAPNTAIRERIGAELRSVWNAATLAKAQVTLDRARCRLPRYGPQSRDMAGNAVPEGLAVFTLPEHHRRRLRTSNLIERAVQQELKRRTVKVRVFPNDQALLRLVSAVLVEIDETWASDNKAYIKWECRNG</sequence>
<keyword evidence="3" id="KW-0233">DNA recombination</keyword>
<dbReference type="InParanoid" id="F7WCT8"/>
<dbReference type="NCBIfam" id="NF033543">
    <property type="entry name" value="transpos_IS256"/>
    <property type="match status" value="1"/>
</dbReference>
<evidence type="ECO:0000313" key="5">
    <source>
        <dbReference type="Proteomes" id="UP000001881"/>
    </source>
</evidence>
<dbReference type="Proteomes" id="UP000001881">
    <property type="component" value="Unassembled WGS sequence"/>
</dbReference>
<dbReference type="GO" id="GO:0004803">
    <property type="term" value="F:transposase activity"/>
    <property type="evidence" value="ECO:0007669"/>
    <property type="project" value="InterPro"/>
</dbReference>
<evidence type="ECO:0000256" key="1">
    <source>
        <dbReference type="ARBA" id="ARBA00022578"/>
    </source>
</evidence>
<comment type="caution">
    <text evidence="4">The sequence shown here is derived from an EMBL/GenBank/DDBJ whole genome shotgun (WGS) entry which is preliminary data.</text>
</comment>
<keyword evidence="5" id="KW-1185">Reference proteome</keyword>
<keyword evidence="1" id="KW-0815">Transposition</keyword>
<gene>
    <name evidence="4" type="ORF">SMAC_09895</name>
</gene>
<dbReference type="EMBL" id="CABT02000263">
    <property type="protein sequence ID" value="CCC05706.1"/>
    <property type="molecule type" value="Genomic_DNA"/>
</dbReference>
<accession>F7WCT8</accession>
<dbReference type="GO" id="GO:0006313">
    <property type="term" value="P:DNA transposition"/>
    <property type="evidence" value="ECO:0007669"/>
    <property type="project" value="InterPro"/>
</dbReference>
<dbReference type="OMA" id="WISQNEG"/>
<evidence type="ECO:0000313" key="4">
    <source>
        <dbReference type="EMBL" id="CCC05706.1"/>
    </source>
</evidence>
<dbReference type="AlphaFoldDB" id="F7WCT8"/>
<name>F7WCT8_SORMK</name>
<proteinExistence type="predicted"/>
<dbReference type="Pfam" id="PF00872">
    <property type="entry name" value="Transposase_mut"/>
    <property type="match status" value="1"/>
</dbReference>
<protein>
    <submittedName>
        <fullName evidence="4">WGS project CABT00000000 data, contig 2.263</fullName>
    </submittedName>
</protein>
<reference evidence="4 5" key="1">
    <citation type="journal article" date="2010" name="PLoS Genet.">
        <title>De novo assembly of a 40 Mb eukaryotic genome from short sequence reads: Sordaria macrospora, a model organism for fungal morphogenesis.</title>
        <authorList>
            <person name="Nowrousian M."/>
            <person name="Stajich J."/>
            <person name="Chu M."/>
            <person name="Engh I."/>
            <person name="Espagne E."/>
            <person name="Halliday K."/>
            <person name="Kamerewerd J."/>
            <person name="Kempken F."/>
            <person name="Knab B."/>
            <person name="Kuo H.C."/>
            <person name="Osiewacz H.D."/>
            <person name="Poeggeler S."/>
            <person name="Read N."/>
            <person name="Seiler S."/>
            <person name="Smith K."/>
            <person name="Zickler D."/>
            <person name="Kueck U."/>
            <person name="Freitag M."/>
        </authorList>
    </citation>
    <scope>NUCLEOTIDE SEQUENCE [LARGE SCALE GENOMIC DNA]</scope>
    <source>
        <strain evidence="5">ATCC MYA-333 / DSM 997 / K(L3346) / K-hell</strain>
        <tissue evidence="4">Mycelium</tissue>
    </source>
</reference>
<dbReference type="InterPro" id="IPR001207">
    <property type="entry name" value="Transposase_mutator"/>
</dbReference>
<dbReference type="eggNOG" id="ENOG502SSV3">
    <property type="taxonomic scope" value="Eukaryota"/>
</dbReference>
<dbReference type="PANTHER" id="PTHR33217:SF7">
    <property type="entry name" value="TRANSPOSASE FOR INSERTION SEQUENCE ELEMENT IS1081"/>
    <property type="match status" value="1"/>
</dbReference>
<evidence type="ECO:0000256" key="2">
    <source>
        <dbReference type="ARBA" id="ARBA00023125"/>
    </source>
</evidence>
<evidence type="ECO:0000256" key="3">
    <source>
        <dbReference type="ARBA" id="ARBA00023172"/>
    </source>
</evidence>
<dbReference type="HOGENOM" id="CLU_036805_8_2_1"/>